<feature type="region of interest" description="Disordered" evidence="1">
    <location>
        <begin position="49"/>
        <end position="70"/>
    </location>
</feature>
<keyword evidence="3" id="KW-1185">Reference proteome</keyword>
<evidence type="ECO:0000256" key="1">
    <source>
        <dbReference type="SAM" id="MobiDB-lite"/>
    </source>
</evidence>
<reference evidence="2" key="1">
    <citation type="journal article" date="2014" name="Int. J. Syst. Evol. Microbiol.">
        <title>Complete genome sequence of Corynebacterium casei LMG S-19264T (=DSM 44701T), isolated from a smear-ripened cheese.</title>
        <authorList>
            <consortium name="US DOE Joint Genome Institute (JGI-PGF)"/>
            <person name="Walter F."/>
            <person name="Albersmeier A."/>
            <person name="Kalinowski J."/>
            <person name="Ruckert C."/>
        </authorList>
    </citation>
    <scope>NUCLEOTIDE SEQUENCE</scope>
    <source>
        <strain evidence="2">CGMCC 1.3617</strain>
    </source>
</reference>
<name>A0A917KW67_9PROT</name>
<accession>A0A917KW67</accession>
<dbReference type="AlphaFoldDB" id="A0A917KW67"/>
<proteinExistence type="predicted"/>
<comment type="caution">
    <text evidence="2">The sequence shown here is derived from an EMBL/GenBank/DDBJ whole genome shotgun (WGS) entry which is preliminary data.</text>
</comment>
<gene>
    <name evidence="2" type="ORF">GCM10011320_38890</name>
</gene>
<protein>
    <submittedName>
        <fullName evidence="2">Uncharacterized protein</fullName>
    </submittedName>
</protein>
<organism evidence="2 3">
    <name type="scientific">Neoroseomonas lacus</name>
    <dbReference type="NCBI Taxonomy" id="287609"/>
    <lineage>
        <taxon>Bacteria</taxon>
        <taxon>Pseudomonadati</taxon>
        <taxon>Pseudomonadota</taxon>
        <taxon>Alphaproteobacteria</taxon>
        <taxon>Acetobacterales</taxon>
        <taxon>Acetobacteraceae</taxon>
        <taxon>Neoroseomonas</taxon>
    </lineage>
</organism>
<evidence type="ECO:0000313" key="2">
    <source>
        <dbReference type="EMBL" id="GGJ27838.1"/>
    </source>
</evidence>
<evidence type="ECO:0000313" key="3">
    <source>
        <dbReference type="Proteomes" id="UP000661507"/>
    </source>
</evidence>
<dbReference type="Proteomes" id="UP000661507">
    <property type="component" value="Unassembled WGS sequence"/>
</dbReference>
<reference evidence="2" key="2">
    <citation type="submission" date="2020-09" db="EMBL/GenBank/DDBJ databases">
        <authorList>
            <person name="Sun Q."/>
            <person name="Zhou Y."/>
        </authorList>
    </citation>
    <scope>NUCLEOTIDE SEQUENCE</scope>
    <source>
        <strain evidence="2">CGMCC 1.3617</strain>
    </source>
</reference>
<sequence>MTATTATIAKRMSGRLMRAGGSGCIGGLASLFRAASDVRGGLVGVKRGDPLAGPPPARHAAIRHAAEPFR</sequence>
<dbReference type="EMBL" id="BMKW01000009">
    <property type="protein sequence ID" value="GGJ27838.1"/>
    <property type="molecule type" value="Genomic_DNA"/>
</dbReference>